<proteinExistence type="predicted"/>
<accession>A0A840CX77</accession>
<reference evidence="1 2" key="1">
    <citation type="submission" date="2020-08" db="EMBL/GenBank/DDBJ databases">
        <title>Genomic Encyclopedia of Type Strains, Phase IV (KMG-IV): sequencing the most valuable type-strain genomes for metagenomic binning, comparative biology and taxonomic classification.</title>
        <authorList>
            <person name="Goeker M."/>
        </authorList>
    </citation>
    <scope>NUCLEOTIDE SEQUENCE [LARGE SCALE GENOMIC DNA]</scope>
    <source>
        <strain evidence="1 2">DSM 104969</strain>
    </source>
</reference>
<keyword evidence="2" id="KW-1185">Reference proteome</keyword>
<sequence>MLYPIVMLNGVKHLLRKEILRYTQDDRDILFALLIASTFKWRII</sequence>
<gene>
    <name evidence="1" type="ORF">GGR21_002956</name>
</gene>
<dbReference type="EMBL" id="JACIEP010000010">
    <property type="protein sequence ID" value="MBB4037042.1"/>
    <property type="molecule type" value="Genomic_DNA"/>
</dbReference>
<organism evidence="1 2">
    <name type="scientific">Dysgonomonas hofstadii</name>
    <dbReference type="NCBI Taxonomy" id="637886"/>
    <lineage>
        <taxon>Bacteria</taxon>
        <taxon>Pseudomonadati</taxon>
        <taxon>Bacteroidota</taxon>
        <taxon>Bacteroidia</taxon>
        <taxon>Bacteroidales</taxon>
        <taxon>Dysgonomonadaceae</taxon>
        <taxon>Dysgonomonas</taxon>
    </lineage>
</organism>
<comment type="caution">
    <text evidence="1">The sequence shown here is derived from an EMBL/GenBank/DDBJ whole genome shotgun (WGS) entry which is preliminary data.</text>
</comment>
<dbReference type="AlphaFoldDB" id="A0A840CX77"/>
<dbReference type="Proteomes" id="UP000555103">
    <property type="component" value="Unassembled WGS sequence"/>
</dbReference>
<evidence type="ECO:0000313" key="1">
    <source>
        <dbReference type="EMBL" id="MBB4037042.1"/>
    </source>
</evidence>
<name>A0A840CX77_9BACT</name>
<evidence type="ECO:0000313" key="2">
    <source>
        <dbReference type="Proteomes" id="UP000555103"/>
    </source>
</evidence>
<protein>
    <submittedName>
        <fullName evidence="1">Uncharacterized protein</fullName>
    </submittedName>
</protein>